<dbReference type="Pfam" id="PF11251">
    <property type="entry name" value="DUF3050"/>
    <property type="match status" value="1"/>
</dbReference>
<dbReference type="Gene3D" id="1.20.910.10">
    <property type="entry name" value="Heme oxygenase-like"/>
    <property type="match status" value="1"/>
</dbReference>
<evidence type="ECO:0000313" key="2">
    <source>
        <dbReference type="Proteomes" id="UP000195128"/>
    </source>
</evidence>
<reference evidence="1 2" key="1">
    <citation type="submission" date="2017-01" db="EMBL/GenBank/DDBJ databases">
        <authorList>
            <person name="Mah S.A."/>
            <person name="Swanson W.J."/>
            <person name="Moy G.W."/>
            <person name="Vacquier V.D."/>
        </authorList>
    </citation>
    <scope>NUCLEOTIDE SEQUENCE [LARGE SCALE GENOMIC DNA]</scope>
    <source>
        <strain evidence="1">PDD-32b-74</strain>
    </source>
</reference>
<dbReference type="EMBL" id="MTSA01000015">
    <property type="protein sequence ID" value="OUM05730.1"/>
    <property type="molecule type" value="Genomic_DNA"/>
</dbReference>
<sequence>MPCEKTRLAHQKVELSRHPIFAEITALPVLRRFMETHVFAVWDFMSLTKRLQQELTCTQLPWLPPTDASAARLINEIVLGEESDDKLGQGHYSHFELYLDAMREIGASTTQIERFIELQRQGVHYSIALQQVNAGQAATAFVTHTLETALHAPAHSVAAAFLHGRESVIPLMFQSILDDWGITVNQAPTFRYYLERHIEVDSEDHGPAAEHLLDRLVAGDAQREREVYQAAIAAVESRVRLWDTLRISMRAPLAQASVQDSVATL</sequence>
<dbReference type="SUPFAM" id="SSF48613">
    <property type="entry name" value="Heme oxygenase-like"/>
    <property type="match status" value="1"/>
</dbReference>
<accession>A0A244ENY4</accession>
<dbReference type="InterPro" id="IPR016084">
    <property type="entry name" value="Haem_Oase-like_multi-hlx"/>
</dbReference>
<gene>
    <name evidence="1" type="ORF">BW686_18960</name>
</gene>
<proteinExistence type="predicted"/>
<dbReference type="InterPro" id="IPR024423">
    <property type="entry name" value="DUF3050"/>
</dbReference>
<dbReference type="Proteomes" id="UP000195128">
    <property type="component" value="Unassembled WGS sequence"/>
</dbReference>
<dbReference type="RefSeq" id="WP_084919048.1">
    <property type="nucleotide sequence ID" value="NZ_MTSA01000015.1"/>
</dbReference>
<protein>
    <submittedName>
        <fullName evidence="1">Mangotoxin biosynthesis-involved protein MgoB</fullName>
    </submittedName>
</protein>
<dbReference type="AlphaFoldDB" id="A0A244ENY4"/>
<dbReference type="OrthoDB" id="9791270at2"/>
<organism evidence="1 2">
    <name type="scientific">Pseudomonas syringae</name>
    <dbReference type="NCBI Taxonomy" id="317"/>
    <lineage>
        <taxon>Bacteria</taxon>
        <taxon>Pseudomonadati</taxon>
        <taxon>Pseudomonadota</taxon>
        <taxon>Gammaproteobacteria</taxon>
        <taxon>Pseudomonadales</taxon>
        <taxon>Pseudomonadaceae</taxon>
        <taxon>Pseudomonas</taxon>
    </lineage>
</organism>
<comment type="caution">
    <text evidence="1">The sequence shown here is derived from an EMBL/GenBank/DDBJ whole genome shotgun (WGS) entry which is preliminary data.</text>
</comment>
<evidence type="ECO:0000313" key="1">
    <source>
        <dbReference type="EMBL" id="OUM05730.1"/>
    </source>
</evidence>
<name>A0A244ENY4_PSESX</name>